<dbReference type="Proteomes" id="UP000819052">
    <property type="component" value="Unassembled WGS sequence"/>
</dbReference>
<evidence type="ECO:0000313" key="1">
    <source>
        <dbReference type="EMBL" id="NHZ44275.1"/>
    </source>
</evidence>
<dbReference type="EMBL" id="VVIW01000029">
    <property type="protein sequence ID" value="NHZ44275.1"/>
    <property type="molecule type" value="Genomic_DNA"/>
</dbReference>
<keyword evidence="2" id="KW-1185">Reference proteome</keyword>
<sequence>MEISKKQYEESFGNFFIIDCAVRSKDIFYFSLCEKESIFAELDDEQQNQAWLKKRIVYYIKSAPENDRWGHGEFKNSDNYKISVSQSPKVQLISVDKDGQVFALGGGPSEMQLRVKKWLDGGPLRGSVSRCRTIDGHIYVTGGGRSVGFRKDKNNWISLTHGLPFTYTLDWENAGFRDIDGFNSGDIYCVGGNGDVWHFDGARWKQISFPSNMHLYSVCCAGDGFVYISGYQGTTFRGRDQKWTKIHQGELTIPFRDMVWHDNQIWCTSDYGLWQITNGKAHIAKVSDDIKVCSGHLSSCGDVLLLAGHSGAAYMEDSVWHKIF</sequence>
<protein>
    <submittedName>
        <fullName evidence="1">Uncharacterized protein</fullName>
    </submittedName>
</protein>
<name>A0ABX0MH81_9BURK</name>
<gene>
    <name evidence="1" type="ORF">F1609_29520</name>
</gene>
<evidence type="ECO:0000313" key="2">
    <source>
        <dbReference type="Proteomes" id="UP000819052"/>
    </source>
</evidence>
<dbReference type="SUPFAM" id="SSF50965">
    <property type="entry name" value="Galactose oxidase, central domain"/>
    <property type="match status" value="1"/>
</dbReference>
<organism evidence="1 2">
    <name type="scientific">Massilia aquatica</name>
    <dbReference type="NCBI Taxonomy" id="2609000"/>
    <lineage>
        <taxon>Bacteria</taxon>
        <taxon>Pseudomonadati</taxon>
        <taxon>Pseudomonadota</taxon>
        <taxon>Betaproteobacteria</taxon>
        <taxon>Burkholderiales</taxon>
        <taxon>Oxalobacteraceae</taxon>
        <taxon>Telluria group</taxon>
        <taxon>Massilia</taxon>
    </lineage>
</organism>
<reference evidence="1 2" key="1">
    <citation type="submission" date="2019-09" db="EMBL/GenBank/DDBJ databases">
        <title>Taxonomy of Antarctic Massilia spp.: description of Massilia rubra sp. nov., Massilia aquatica sp. nov., Massilia mucilaginosa sp. nov., Massilia frigida sp. nov. isolated from streams, lakes and regoliths.</title>
        <authorList>
            <person name="Holochova P."/>
            <person name="Sedlacek I."/>
            <person name="Kralova S."/>
            <person name="Maslanova I."/>
            <person name="Busse H.-J."/>
            <person name="Stankova E."/>
            <person name="Vrbovska V."/>
            <person name="Kovarovic V."/>
            <person name="Bartak M."/>
            <person name="Svec P."/>
            <person name="Pantucek R."/>
        </authorList>
    </citation>
    <scope>NUCLEOTIDE SEQUENCE [LARGE SCALE GENOMIC DNA]</scope>
    <source>
        <strain evidence="1 2">CCM 8693</strain>
    </source>
</reference>
<accession>A0ABX0MH81</accession>
<comment type="caution">
    <text evidence="1">The sequence shown here is derived from an EMBL/GenBank/DDBJ whole genome shotgun (WGS) entry which is preliminary data.</text>
</comment>
<dbReference type="InterPro" id="IPR011043">
    <property type="entry name" value="Gal_Oxase/kelch_b-propeller"/>
</dbReference>
<proteinExistence type="predicted"/>
<dbReference type="RefSeq" id="WP_167080797.1">
    <property type="nucleotide sequence ID" value="NZ_VVIW01000029.1"/>
</dbReference>